<keyword evidence="3" id="KW-0560">Oxidoreductase</keyword>
<dbReference type="SUPFAM" id="SSF51430">
    <property type="entry name" value="NAD(P)-linked oxidoreductase"/>
    <property type="match status" value="1"/>
</dbReference>
<protein>
    <recommendedName>
        <fullName evidence="4">NADP-dependent oxidoreductase domain-containing protein</fullName>
    </recommendedName>
</protein>
<dbReference type="Gene3D" id="3.20.20.100">
    <property type="entry name" value="NADP-dependent oxidoreductase domain"/>
    <property type="match status" value="1"/>
</dbReference>
<gene>
    <name evidence="5" type="ORF">DSTB1V02_LOCUS3516</name>
</gene>
<reference evidence="5" key="1">
    <citation type="submission" date="2020-11" db="EMBL/GenBank/DDBJ databases">
        <authorList>
            <person name="Tran Van P."/>
        </authorList>
    </citation>
    <scope>NUCLEOTIDE SEQUENCE</scope>
</reference>
<accession>A0A7R9A0G6</accession>
<evidence type="ECO:0000313" key="5">
    <source>
        <dbReference type="EMBL" id="CAD7243600.1"/>
    </source>
</evidence>
<dbReference type="InterPro" id="IPR036812">
    <property type="entry name" value="NAD(P)_OxRdtase_dom_sf"/>
</dbReference>
<dbReference type="Proteomes" id="UP000677054">
    <property type="component" value="Unassembled WGS sequence"/>
</dbReference>
<dbReference type="InterPro" id="IPR011659">
    <property type="entry name" value="WD40"/>
</dbReference>
<dbReference type="Pfam" id="PF07676">
    <property type="entry name" value="PD40"/>
    <property type="match status" value="2"/>
</dbReference>
<dbReference type="PRINTS" id="PR01577">
    <property type="entry name" value="KCNABCHANNEL"/>
</dbReference>
<dbReference type="InterPro" id="IPR023210">
    <property type="entry name" value="NADP_OxRdtase_dom"/>
</dbReference>
<dbReference type="OrthoDB" id="1720422at2759"/>
<name>A0A7R9A0G6_9CRUS</name>
<dbReference type="Pfam" id="PF00248">
    <property type="entry name" value="Aldo_ket_red"/>
    <property type="match status" value="1"/>
</dbReference>
<evidence type="ECO:0000256" key="3">
    <source>
        <dbReference type="ARBA" id="ARBA00023002"/>
    </source>
</evidence>
<keyword evidence="2" id="KW-0521">NADP</keyword>
<dbReference type="SUPFAM" id="SSF82171">
    <property type="entry name" value="DPP6 N-terminal domain-like"/>
    <property type="match status" value="1"/>
</dbReference>
<sequence>MLGESWRLKGNDEKASKWYQMAYDNAYGPEALRAYAFGLKKMGLYEEAKVKFKDTGIEIGSPYEYRKEITACVMSQSWLKEMDKNEWQITLAPFNSPQNDFSPVLFEDNHFLLTSDRLMSTAKAAYKWTGNPYFDILMVAEEGASPQVFDASLHSEYNDATPTFAKDFGEMCFVRSTGALKYDDKYNKIYFCERKDNHWSNPKALSFQKEKVNYVAPAFSADGKVLYFASNDSEGWGGYDIYFVERKEDLENPWGEPKLLSRNINTLGNESFPTVHGDTLYFASDGLPGMGGFDIFKTWRVDNAWAPPQNLKAPLNSSYDDFGIIYKQKVAASKIGDLLSEGYFTSNRQEGGKGGDDIYRFVQKVPPPKPIPIGDNTAEDLMITAYEGGVNFFDNAEIYSKGESERVMGNILHKLNWERSSYLVSSKVFFGDGGRLPNQTGLSRKHVVEGCHAAMKRLRVDYLDLYFCHRPDKSTPMEETVWAMNHLIQQGKVLYWGTSEWSAQEIMEAHVVARENRLIGPVMEQPQYNMFWRDKVEVEYHKIYSTYGLGTTIWSPLLSGVITDKYLDKFPKDTRLSLEGLEWLRERSISPETLEKVRALNDLALSLGTNLPKMAIAWCTKNPNVSTVILGASKVSQLKETLTALDVAPLLTPEVMQQIEGILGNKPAMPPF</sequence>
<evidence type="ECO:0000259" key="4">
    <source>
        <dbReference type="Pfam" id="PF00248"/>
    </source>
</evidence>
<dbReference type="PANTHER" id="PTHR43150:SF2">
    <property type="entry name" value="HYPERKINETIC, ISOFORM M"/>
    <property type="match status" value="1"/>
</dbReference>
<dbReference type="InterPro" id="IPR005399">
    <property type="entry name" value="K_chnl_volt-dep_bsu_KCNAB-rel"/>
</dbReference>
<keyword evidence="6" id="KW-1185">Reference proteome</keyword>
<comment type="similarity">
    <text evidence="1">Belongs to the shaker potassium channel beta subunit family.</text>
</comment>
<evidence type="ECO:0000256" key="2">
    <source>
        <dbReference type="ARBA" id="ARBA00022857"/>
    </source>
</evidence>
<dbReference type="AlphaFoldDB" id="A0A7R9A0G6"/>
<dbReference type="GO" id="GO:0016491">
    <property type="term" value="F:oxidoreductase activity"/>
    <property type="evidence" value="ECO:0007669"/>
    <property type="project" value="UniProtKB-KW"/>
</dbReference>
<dbReference type="EMBL" id="CAJPEV010000463">
    <property type="protein sequence ID" value="CAG0885538.1"/>
    <property type="molecule type" value="Genomic_DNA"/>
</dbReference>
<proteinExistence type="inferred from homology"/>
<dbReference type="EMBL" id="LR899980">
    <property type="protein sequence ID" value="CAD7243600.1"/>
    <property type="molecule type" value="Genomic_DNA"/>
</dbReference>
<evidence type="ECO:0000313" key="6">
    <source>
        <dbReference type="Proteomes" id="UP000677054"/>
    </source>
</evidence>
<organism evidence="5">
    <name type="scientific">Darwinula stevensoni</name>
    <dbReference type="NCBI Taxonomy" id="69355"/>
    <lineage>
        <taxon>Eukaryota</taxon>
        <taxon>Metazoa</taxon>
        <taxon>Ecdysozoa</taxon>
        <taxon>Arthropoda</taxon>
        <taxon>Crustacea</taxon>
        <taxon>Oligostraca</taxon>
        <taxon>Ostracoda</taxon>
        <taxon>Podocopa</taxon>
        <taxon>Podocopida</taxon>
        <taxon>Darwinulocopina</taxon>
        <taxon>Darwinuloidea</taxon>
        <taxon>Darwinulidae</taxon>
        <taxon>Darwinula</taxon>
    </lineage>
</organism>
<evidence type="ECO:0000256" key="1">
    <source>
        <dbReference type="ARBA" id="ARBA00006515"/>
    </source>
</evidence>
<feature type="domain" description="NADP-dependent oxidoreductase" evidence="4">
    <location>
        <begin position="374"/>
        <end position="662"/>
    </location>
</feature>
<dbReference type="PANTHER" id="PTHR43150">
    <property type="entry name" value="HYPERKINETIC, ISOFORM M"/>
    <property type="match status" value="1"/>
</dbReference>